<dbReference type="Gene3D" id="3.80.10.10">
    <property type="entry name" value="Ribonuclease Inhibitor"/>
    <property type="match status" value="1"/>
</dbReference>
<organism evidence="1">
    <name type="scientific">Aureobasidium pullulans</name>
    <name type="common">Black yeast</name>
    <name type="synonym">Pullularia pullulans</name>
    <dbReference type="NCBI Taxonomy" id="5580"/>
    <lineage>
        <taxon>Eukaryota</taxon>
        <taxon>Fungi</taxon>
        <taxon>Dikarya</taxon>
        <taxon>Ascomycota</taxon>
        <taxon>Pezizomycotina</taxon>
        <taxon>Dothideomycetes</taxon>
        <taxon>Dothideomycetidae</taxon>
        <taxon>Dothideales</taxon>
        <taxon>Saccotheciaceae</taxon>
        <taxon>Aureobasidium</taxon>
    </lineage>
</organism>
<reference evidence="1" key="1">
    <citation type="submission" date="2018-10" db="EMBL/GenBank/DDBJ databases">
        <title>Fifty Aureobasidium pullulans genomes reveal a recombining polyextremotolerant generalist.</title>
        <authorList>
            <person name="Gostincar C."/>
            <person name="Turk M."/>
            <person name="Zajc J."/>
            <person name="Gunde-Cimerman N."/>
        </authorList>
    </citation>
    <scope>NUCLEOTIDE SEQUENCE [LARGE SCALE GENOMIC DNA]</scope>
    <source>
        <strain evidence="1">EXF-10085</strain>
    </source>
</reference>
<name>A0A4S9C6S2_AURPU</name>
<comment type="caution">
    <text evidence="1">The sequence shown here is derived from an EMBL/GenBank/DDBJ whole genome shotgun (WGS) entry which is preliminary data.</text>
</comment>
<evidence type="ECO:0008006" key="2">
    <source>
        <dbReference type="Google" id="ProtNLM"/>
    </source>
</evidence>
<proteinExistence type="predicted"/>
<dbReference type="InterPro" id="IPR032675">
    <property type="entry name" value="LRR_dom_sf"/>
</dbReference>
<accession>A0A4S9C6S2</accession>
<dbReference type="EMBL" id="QZAS01000041">
    <property type="protein sequence ID" value="THX02195.1"/>
    <property type="molecule type" value="Genomic_DNA"/>
</dbReference>
<protein>
    <recommendedName>
        <fullName evidence="2">F-box domain-containing protein</fullName>
    </recommendedName>
</protein>
<dbReference type="SUPFAM" id="SSF52047">
    <property type="entry name" value="RNI-like"/>
    <property type="match status" value="1"/>
</dbReference>
<gene>
    <name evidence="1" type="ORF">D6D13_08453</name>
</gene>
<evidence type="ECO:0000313" key="1">
    <source>
        <dbReference type="EMBL" id="THX02195.1"/>
    </source>
</evidence>
<dbReference type="AlphaFoldDB" id="A0A4S9C6S2"/>
<sequence length="297" mass="33579">MTALHQVLQTPELLTLVFESAASDERQSKALLSEAACVNSTWFKFATSVLWGQVRDESLNVRALATITRARRQRYASKIKHLDFTWNRDATIHSLFRRLKFPMLKRLVLDNQGGMHNQRPCPVAQYLQPSVEILEVHNLDKQFDQGFVDLMSNCPHLRSFWLTSVGTTLSAKELSGIFAAVQNVRSLILKFTNSNLTGDLILQLSRFEKLERLSVSDRLVKPALFEFVKTHSPYPFRAVESLELTAEPATIVSATELFPNLKVFALFLCSSTNTSFLYRLGAVPRLEVLFISTATQA</sequence>